<feature type="chain" id="PRO_5017744488" evidence="2">
    <location>
        <begin position="40"/>
        <end position="382"/>
    </location>
</feature>
<name>A0A3D9ZTF5_9ACTN</name>
<gene>
    <name evidence="4" type="ORF">DFJ67_6241</name>
</gene>
<dbReference type="Proteomes" id="UP000256913">
    <property type="component" value="Unassembled WGS sequence"/>
</dbReference>
<evidence type="ECO:0000256" key="1">
    <source>
        <dbReference type="SAM" id="MobiDB-lite"/>
    </source>
</evidence>
<dbReference type="InterPro" id="IPR018535">
    <property type="entry name" value="DUF1996"/>
</dbReference>
<dbReference type="Pfam" id="PF09362">
    <property type="entry name" value="DUF1996"/>
    <property type="match status" value="1"/>
</dbReference>
<keyword evidence="5" id="KW-1185">Reference proteome</keyword>
<dbReference type="PANTHER" id="PTHR43662">
    <property type="match status" value="1"/>
</dbReference>
<organism evidence="4 5">
    <name type="scientific">Asanoa ferruginea</name>
    <dbReference type="NCBI Taxonomy" id="53367"/>
    <lineage>
        <taxon>Bacteria</taxon>
        <taxon>Bacillati</taxon>
        <taxon>Actinomycetota</taxon>
        <taxon>Actinomycetes</taxon>
        <taxon>Micromonosporales</taxon>
        <taxon>Micromonosporaceae</taxon>
        <taxon>Asanoa</taxon>
    </lineage>
</organism>
<proteinExistence type="predicted"/>
<evidence type="ECO:0000313" key="5">
    <source>
        <dbReference type="Proteomes" id="UP000256913"/>
    </source>
</evidence>
<dbReference type="PROSITE" id="PS51318">
    <property type="entry name" value="TAT"/>
    <property type="match status" value="1"/>
</dbReference>
<feature type="domain" description="DUF1996" evidence="3">
    <location>
        <begin position="147"/>
        <end position="357"/>
    </location>
</feature>
<dbReference type="PANTHER" id="PTHR43662:SF3">
    <property type="entry name" value="DOMAIN PROTEIN, PUTATIVE (AFU_ORTHOLOGUE AFUA_6G11970)-RELATED"/>
    <property type="match status" value="1"/>
</dbReference>
<keyword evidence="2" id="KW-0732">Signal</keyword>
<sequence>MSDESSPRRPFLRRRSTLVTAVAVVAAVAATIAVTTANAKPAAPSASNTGAVEAAAVGDAADAALLGTPSAGPTATATQSPTPPAATKAPAPPPPAKRPGWVNVDPAKQAADVKAFFAMKPRKITNNPVTVPEFNASCKVSHRNNDDPIVAPGLAGASHNHTFMGNTSTDANSTAASLFANKKTTCTPAQDHSAYWIPTLLKDGKPVLPSGVTVYYGSRLKDPSKTVPFPFGFRMITGDAKNQKDTPDKQGNHFWCAGMGGEVGRTPDGEWPVCAKTANLVRQVTFPDCWDGVHLDSPDHKSHVGPADRQGKCSGKFPVAIPSVSFVIGYPLSTDTTGIKLSSGTGFSMHADFFNAWEPKALAERVRNCVDQGVKCGSNGQF</sequence>
<dbReference type="RefSeq" id="WP_203783152.1">
    <property type="nucleotide sequence ID" value="NZ_BONB01000003.1"/>
</dbReference>
<evidence type="ECO:0000313" key="4">
    <source>
        <dbReference type="EMBL" id="REG00190.1"/>
    </source>
</evidence>
<feature type="compositionally biased region" description="Low complexity" evidence="1">
    <location>
        <begin position="66"/>
        <end position="89"/>
    </location>
</feature>
<dbReference type="InterPro" id="IPR006311">
    <property type="entry name" value="TAT_signal"/>
</dbReference>
<feature type="region of interest" description="Disordered" evidence="1">
    <location>
        <begin position="66"/>
        <end position="103"/>
    </location>
</feature>
<dbReference type="EMBL" id="QUMQ01000001">
    <property type="protein sequence ID" value="REG00190.1"/>
    <property type="molecule type" value="Genomic_DNA"/>
</dbReference>
<evidence type="ECO:0000256" key="2">
    <source>
        <dbReference type="SAM" id="SignalP"/>
    </source>
</evidence>
<dbReference type="AlphaFoldDB" id="A0A3D9ZTF5"/>
<reference evidence="4 5" key="1">
    <citation type="submission" date="2018-08" db="EMBL/GenBank/DDBJ databases">
        <title>Sequencing the genomes of 1000 actinobacteria strains.</title>
        <authorList>
            <person name="Klenk H.-P."/>
        </authorList>
    </citation>
    <scope>NUCLEOTIDE SEQUENCE [LARGE SCALE GENOMIC DNA]</scope>
    <source>
        <strain evidence="4 5">DSM 44099</strain>
    </source>
</reference>
<comment type="caution">
    <text evidence="4">The sequence shown here is derived from an EMBL/GenBank/DDBJ whole genome shotgun (WGS) entry which is preliminary data.</text>
</comment>
<accession>A0A3D9ZTF5</accession>
<evidence type="ECO:0000259" key="3">
    <source>
        <dbReference type="Pfam" id="PF09362"/>
    </source>
</evidence>
<protein>
    <submittedName>
        <fullName evidence="4">Uncharacterized protein DUF1996</fullName>
    </submittedName>
</protein>
<feature type="signal peptide" evidence="2">
    <location>
        <begin position="1"/>
        <end position="39"/>
    </location>
</feature>